<evidence type="ECO:0000313" key="13">
    <source>
        <dbReference type="Proteomes" id="UP000199337"/>
    </source>
</evidence>
<dbReference type="GO" id="GO:0006099">
    <property type="term" value="P:tricarboxylic acid cycle"/>
    <property type="evidence" value="ECO:0007669"/>
    <property type="project" value="InterPro"/>
</dbReference>
<dbReference type="InterPro" id="IPR006058">
    <property type="entry name" value="2Fe2S_fd_BS"/>
</dbReference>
<dbReference type="PANTHER" id="PTHR11921">
    <property type="entry name" value="SUCCINATE DEHYDROGENASE IRON-SULFUR PROTEIN"/>
    <property type="match status" value="1"/>
</dbReference>
<dbReference type="Gene3D" id="1.10.1060.10">
    <property type="entry name" value="Alpha-helical ferredoxin"/>
    <property type="match status" value="1"/>
</dbReference>
<dbReference type="SUPFAM" id="SSF54292">
    <property type="entry name" value="2Fe-2S ferredoxin-like"/>
    <property type="match status" value="1"/>
</dbReference>
<gene>
    <name evidence="12" type="ORF">SAMN05660649_04532</name>
</gene>
<comment type="cofactor">
    <cofactor evidence="9">
        <name>[2Fe-2S] cluster</name>
        <dbReference type="ChEBI" id="CHEBI:190135"/>
    </cofactor>
    <text evidence="9">Binds 1 [2Fe-2S] cluster.</text>
</comment>
<dbReference type="GO" id="GO:0008177">
    <property type="term" value="F:succinate dehydrogenase (quinone) activity"/>
    <property type="evidence" value="ECO:0007669"/>
    <property type="project" value="UniProtKB-EC"/>
</dbReference>
<keyword evidence="7 9" id="KW-0408">Iron</keyword>
<dbReference type="InterPro" id="IPR036010">
    <property type="entry name" value="2Fe-2S_ferredoxin-like_sf"/>
</dbReference>
<comment type="cofactor">
    <cofactor evidence="9">
        <name>[4Fe-4S] cluster</name>
        <dbReference type="ChEBI" id="CHEBI:49883"/>
    </cofactor>
    <text evidence="9">Binds 1 [4Fe-4S] cluster.</text>
</comment>
<reference evidence="13" key="1">
    <citation type="submission" date="2016-10" db="EMBL/GenBank/DDBJ databases">
        <authorList>
            <person name="Varghese N."/>
            <person name="Submissions S."/>
        </authorList>
    </citation>
    <scope>NUCLEOTIDE SEQUENCE [LARGE SCALE GENOMIC DNA]</scope>
    <source>
        <strain evidence="13">DSM 17038</strain>
    </source>
</reference>
<dbReference type="FunFam" id="1.10.1060.10:FF:000003">
    <property type="entry name" value="Succinate dehydrogenase iron-sulfur subunit"/>
    <property type="match status" value="1"/>
</dbReference>
<organism evidence="12 13">
    <name type="scientific">Desulfotruncus arcticus DSM 17038</name>
    <dbReference type="NCBI Taxonomy" id="1121424"/>
    <lineage>
        <taxon>Bacteria</taxon>
        <taxon>Bacillati</taxon>
        <taxon>Bacillota</taxon>
        <taxon>Clostridia</taxon>
        <taxon>Eubacteriales</taxon>
        <taxon>Desulfallaceae</taxon>
        <taxon>Desulfotruncus</taxon>
    </lineage>
</organism>
<dbReference type="GO" id="GO:0022904">
    <property type="term" value="P:respiratory electron transport chain"/>
    <property type="evidence" value="ECO:0007669"/>
    <property type="project" value="TreeGrafter"/>
</dbReference>
<evidence type="ECO:0000259" key="11">
    <source>
        <dbReference type="PROSITE" id="PS51379"/>
    </source>
</evidence>
<dbReference type="Pfam" id="PF13183">
    <property type="entry name" value="Fer4_8"/>
    <property type="match status" value="1"/>
</dbReference>
<evidence type="ECO:0000259" key="10">
    <source>
        <dbReference type="PROSITE" id="PS51085"/>
    </source>
</evidence>
<feature type="domain" description="2Fe-2S ferredoxin-type" evidence="10">
    <location>
        <begin position="6"/>
        <end position="97"/>
    </location>
</feature>
<dbReference type="NCBIfam" id="TIGR00384">
    <property type="entry name" value="dhsB"/>
    <property type="match status" value="1"/>
</dbReference>
<dbReference type="GO" id="GO:0051537">
    <property type="term" value="F:2 iron, 2 sulfur cluster binding"/>
    <property type="evidence" value="ECO:0007669"/>
    <property type="project" value="UniProtKB-KW"/>
</dbReference>
<name>A0A1I2YP52_9FIRM</name>
<dbReference type="SUPFAM" id="SSF46548">
    <property type="entry name" value="alpha-helical ferredoxin"/>
    <property type="match status" value="1"/>
</dbReference>
<proteinExistence type="inferred from homology"/>
<sequence length="241" mass="27370">MSSQEINVKIFRYDPEADAEPRFDEYKVPLIKNMAVLDVVMHVQNYIDKTLAFRCSCRIGMCGSCAMYINGKPRLACRTQVTSLGTDNITIMPLPNLPIIRDLATDMAPFFEKWKKIKPYFVAKSELTEPAVIRPDSGEREFIDQMLDCITCGCCYSACSMVATNKDSIGPAALNRAYTLIADKRDAVRIERLKIVGRSYGVWRCHDQFNCAEVCPKKLIPTKSIQQLKKRSVLQKFGMFK</sequence>
<evidence type="ECO:0000256" key="8">
    <source>
        <dbReference type="ARBA" id="ARBA00023014"/>
    </source>
</evidence>
<dbReference type="RefSeq" id="WP_092474679.1">
    <property type="nucleotide sequence ID" value="NZ_FOOX01000022.1"/>
</dbReference>
<dbReference type="EC" id="1.3.5.1" evidence="9"/>
<evidence type="ECO:0000256" key="9">
    <source>
        <dbReference type="RuleBase" id="RU361237"/>
    </source>
</evidence>
<dbReference type="OrthoDB" id="9804391at2"/>
<feature type="domain" description="4Fe-4S ferredoxin-type" evidence="11">
    <location>
        <begin position="139"/>
        <end position="169"/>
    </location>
</feature>
<evidence type="ECO:0000256" key="1">
    <source>
        <dbReference type="ARBA" id="ARBA00005163"/>
    </source>
</evidence>
<dbReference type="NCBIfam" id="NF004616">
    <property type="entry name" value="PRK05950.1"/>
    <property type="match status" value="1"/>
</dbReference>
<evidence type="ECO:0000256" key="2">
    <source>
        <dbReference type="ARBA" id="ARBA00009433"/>
    </source>
</evidence>
<evidence type="ECO:0000256" key="6">
    <source>
        <dbReference type="ARBA" id="ARBA00023002"/>
    </source>
</evidence>
<dbReference type="EMBL" id="FOOX01000022">
    <property type="protein sequence ID" value="SFH27412.1"/>
    <property type="molecule type" value="Genomic_DNA"/>
</dbReference>
<comment type="similarity">
    <text evidence="2 9">Belongs to the succinate dehydrogenase/fumarate reductase iron-sulfur protein family.</text>
</comment>
<dbReference type="InterPro" id="IPR009051">
    <property type="entry name" value="Helical_ferredxn"/>
</dbReference>
<dbReference type="PANTHER" id="PTHR11921:SF29">
    <property type="entry name" value="SUCCINATE DEHYDROGENASE [UBIQUINONE] IRON-SULFUR SUBUNIT, MITOCHONDRIAL"/>
    <property type="match status" value="1"/>
</dbReference>
<dbReference type="PROSITE" id="PS51379">
    <property type="entry name" value="4FE4S_FER_2"/>
    <property type="match status" value="1"/>
</dbReference>
<dbReference type="CDD" id="cd00207">
    <property type="entry name" value="fer2"/>
    <property type="match status" value="1"/>
</dbReference>
<evidence type="ECO:0000313" key="12">
    <source>
        <dbReference type="EMBL" id="SFH27412.1"/>
    </source>
</evidence>
<dbReference type="GO" id="GO:0051538">
    <property type="term" value="F:3 iron, 4 sulfur cluster binding"/>
    <property type="evidence" value="ECO:0007669"/>
    <property type="project" value="UniProtKB-KW"/>
</dbReference>
<comment type="pathway">
    <text evidence="1">Carbohydrate metabolism; tricarboxylic acid cycle.</text>
</comment>
<dbReference type="Pfam" id="PF13085">
    <property type="entry name" value="Fer2_3"/>
    <property type="match status" value="1"/>
</dbReference>
<dbReference type="Gene3D" id="3.10.20.30">
    <property type="match status" value="1"/>
</dbReference>
<dbReference type="Proteomes" id="UP000199337">
    <property type="component" value="Unassembled WGS sequence"/>
</dbReference>
<keyword evidence="6" id="KW-0560">Oxidoreductase</keyword>
<keyword evidence="13" id="KW-1185">Reference proteome</keyword>
<dbReference type="PROSITE" id="PS00197">
    <property type="entry name" value="2FE2S_FER_1"/>
    <property type="match status" value="1"/>
</dbReference>
<evidence type="ECO:0000256" key="7">
    <source>
        <dbReference type="ARBA" id="ARBA00023004"/>
    </source>
</evidence>
<dbReference type="GO" id="GO:0051539">
    <property type="term" value="F:4 iron, 4 sulfur cluster binding"/>
    <property type="evidence" value="ECO:0007669"/>
    <property type="project" value="UniProtKB-KW"/>
</dbReference>
<evidence type="ECO:0000256" key="3">
    <source>
        <dbReference type="ARBA" id="ARBA00022485"/>
    </source>
</evidence>
<evidence type="ECO:0000256" key="5">
    <source>
        <dbReference type="ARBA" id="ARBA00022723"/>
    </source>
</evidence>
<keyword evidence="4 9" id="KW-0001">2Fe-2S</keyword>
<dbReference type="GO" id="GO:0046872">
    <property type="term" value="F:metal ion binding"/>
    <property type="evidence" value="ECO:0007669"/>
    <property type="project" value="UniProtKB-KW"/>
</dbReference>
<dbReference type="InterPro" id="IPR004489">
    <property type="entry name" value="Succ_DH/fum_Rdtase_Fe-S"/>
</dbReference>
<dbReference type="STRING" id="341036.SAMN05660649_04532"/>
<dbReference type="GO" id="GO:0009055">
    <property type="term" value="F:electron transfer activity"/>
    <property type="evidence" value="ECO:0007669"/>
    <property type="project" value="InterPro"/>
</dbReference>
<comment type="cofactor">
    <cofactor evidence="9">
        <name>[3Fe-4S] cluster</name>
        <dbReference type="ChEBI" id="CHEBI:21137"/>
    </cofactor>
    <text evidence="9">Binds 1 [3Fe-4S] cluster.</text>
</comment>
<dbReference type="PROSITE" id="PS51085">
    <property type="entry name" value="2FE2S_FER_2"/>
    <property type="match status" value="1"/>
</dbReference>
<protein>
    <recommendedName>
        <fullName evidence="9">Fumarate reductase iron-sulfur subunit</fullName>
        <ecNumber evidence="9">1.3.5.1</ecNumber>
    </recommendedName>
</protein>
<dbReference type="InterPro" id="IPR001041">
    <property type="entry name" value="2Fe-2S_ferredoxin-type"/>
</dbReference>
<dbReference type="InterPro" id="IPR050573">
    <property type="entry name" value="SDH/FRD_Iron-Sulfur"/>
</dbReference>
<dbReference type="InterPro" id="IPR012675">
    <property type="entry name" value="Beta-grasp_dom_sf"/>
</dbReference>
<comment type="catalytic activity">
    <reaction evidence="9">
        <text>a menaquinone + succinate = a menaquinol + fumarate</text>
        <dbReference type="Rhea" id="RHEA:27834"/>
        <dbReference type="Rhea" id="RHEA-COMP:9537"/>
        <dbReference type="Rhea" id="RHEA-COMP:9539"/>
        <dbReference type="ChEBI" id="CHEBI:16374"/>
        <dbReference type="ChEBI" id="CHEBI:18151"/>
        <dbReference type="ChEBI" id="CHEBI:29806"/>
        <dbReference type="ChEBI" id="CHEBI:30031"/>
        <dbReference type="EC" id="1.3.5.1"/>
    </reaction>
</comment>
<keyword evidence="8 9" id="KW-0411">Iron-sulfur</keyword>
<keyword evidence="5 9" id="KW-0479">Metal-binding</keyword>
<keyword evidence="9" id="KW-0003">3Fe-4S</keyword>
<accession>A0A1I2YP52</accession>
<keyword evidence="3 9" id="KW-0004">4Fe-4S</keyword>
<dbReference type="InterPro" id="IPR017896">
    <property type="entry name" value="4Fe4S_Fe-S-bd"/>
</dbReference>
<dbReference type="AlphaFoldDB" id="A0A1I2YP52"/>
<evidence type="ECO:0000256" key="4">
    <source>
        <dbReference type="ARBA" id="ARBA00022714"/>
    </source>
</evidence>
<dbReference type="InterPro" id="IPR025192">
    <property type="entry name" value="Succ_DH/fum_Rdtase_N"/>
</dbReference>